<sequence>MNVSGFLEITFDNLHITSISEDSAYRLKKKRICKYDVGSTQMSTRATAQIPLTEFTFCEYYVSLQKHRESVPHSTAA</sequence>
<comment type="caution">
    <text evidence="1">The sequence shown here is derived from an EMBL/GenBank/DDBJ whole genome shotgun (WGS) entry which is preliminary data.</text>
</comment>
<gene>
    <name evidence="1" type="ORF">CPELLU_LOCUS17641</name>
</gene>
<feature type="non-terminal residue" evidence="1">
    <location>
        <position position="77"/>
    </location>
</feature>
<dbReference type="AlphaFoldDB" id="A0A9N9JWX5"/>
<evidence type="ECO:0000313" key="1">
    <source>
        <dbReference type="EMBL" id="CAG8800129.1"/>
    </source>
</evidence>
<evidence type="ECO:0000313" key="2">
    <source>
        <dbReference type="Proteomes" id="UP000789759"/>
    </source>
</evidence>
<protein>
    <submittedName>
        <fullName evidence="1">6812_t:CDS:1</fullName>
    </submittedName>
</protein>
<accession>A0A9N9JWX5</accession>
<dbReference type="Proteomes" id="UP000789759">
    <property type="component" value="Unassembled WGS sequence"/>
</dbReference>
<name>A0A9N9JWX5_9GLOM</name>
<proteinExistence type="predicted"/>
<organism evidence="1 2">
    <name type="scientific">Cetraspora pellucida</name>
    <dbReference type="NCBI Taxonomy" id="1433469"/>
    <lineage>
        <taxon>Eukaryota</taxon>
        <taxon>Fungi</taxon>
        <taxon>Fungi incertae sedis</taxon>
        <taxon>Mucoromycota</taxon>
        <taxon>Glomeromycotina</taxon>
        <taxon>Glomeromycetes</taxon>
        <taxon>Diversisporales</taxon>
        <taxon>Gigasporaceae</taxon>
        <taxon>Cetraspora</taxon>
    </lineage>
</organism>
<dbReference type="EMBL" id="CAJVQA010030821">
    <property type="protein sequence ID" value="CAG8800129.1"/>
    <property type="molecule type" value="Genomic_DNA"/>
</dbReference>
<keyword evidence="2" id="KW-1185">Reference proteome</keyword>
<reference evidence="1" key="1">
    <citation type="submission" date="2021-06" db="EMBL/GenBank/DDBJ databases">
        <authorList>
            <person name="Kallberg Y."/>
            <person name="Tangrot J."/>
            <person name="Rosling A."/>
        </authorList>
    </citation>
    <scope>NUCLEOTIDE SEQUENCE</scope>
    <source>
        <strain evidence="1">FL966</strain>
    </source>
</reference>